<evidence type="ECO:0000313" key="2">
    <source>
        <dbReference type="Proteomes" id="UP000658793"/>
    </source>
</evidence>
<evidence type="ECO:0008006" key="3">
    <source>
        <dbReference type="Google" id="ProtNLM"/>
    </source>
</evidence>
<dbReference type="PANTHER" id="PTHR38471">
    <property type="entry name" value="FOUR HELIX BUNDLE PROTEIN"/>
    <property type="match status" value="1"/>
</dbReference>
<gene>
    <name evidence="1" type="ORF">GCM10008015_00370</name>
</gene>
<protein>
    <recommendedName>
        <fullName evidence="3">Four helix bundle protein</fullName>
    </recommendedName>
</protein>
<dbReference type="SUPFAM" id="SSF158446">
    <property type="entry name" value="IVS-encoded protein-like"/>
    <property type="match status" value="1"/>
</dbReference>
<dbReference type="Pfam" id="PF05635">
    <property type="entry name" value="23S_rRNA_IVP"/>
    <property type="match status" value="1"/>
</dbReference>
<dbReference type="RefSeq" id="WP_188491302.1">
    <property type="nucleotide sequence ID" value="NZ_BMGA01000001.1"/>
</dbReference>
<sequence>MKSYKDLDIYTIGMELFYKTHSLSMQLPKYELYELGSQIRRSSDSVVTNIVEGYGRRRYKNDFIKFLVYSHASNLETLNHIEKIVNLYPYLADDIKMLYEGYDVLGAKIFSFLKYVEEHWKI</sequence>
<dbReference type="EMBL" id="BMGA01000001">
    <property type="protein sequence ID" value="GGA63422.1"/>
    <property type="molecule type" value="Genomic_DNA"/>
</dbReference>
<dbReference type="PANTHER" id="PTHR38471:SF2">
    <property type="entry name" value="FOUR HELIX BUNDLE PROTEIN"/>
    <property type="match status" value="1"/>
</dbReference>
<proteinExistence type="predicted"/>
<reference evidence="2" key="1">
    <citation type="journal article" date="2019" name="Int. J. Syst. Evol. Microbiol.">
        <title>The Global Catalogue of Microorganisms (GCM) 10K type strain sequencing project: providing services to taxonomists for standard genome sequencing and annotation.</title>
        <authorList>
            <consortium name="The Broad Institute Genomics Platform"/>
            <consortium name="The Broad Institute Genome Sequencing Center for Infectious Disease"/>
            <person name="Wu L."/>
            <person name="Ma J."/>
        </authorList>
    </citation>
    <scope>NUCLEOTIDE SEQUENCE [LARGE SCALE GENOMIC DNA]</scope>
    <source>
        <strain evidence="2">CGMCC 1.12811</strain>
    </source>
</reference>
<dbReference type="InterPro" id="IPR012657">
    <property type="entry name" value="23S_rRNA-intervening_sequence"/>
</dbReference>
<accession>A0ABQ1H9S8</accession>
<dbReference type="InterPro" id="IPR036583">
    <property type="entry name" value="23S_rRNA_IVS_sf"/>
</dbReference>
<comment type="caution">
    <text evidence="1">The sequence shown here is derived from an EMBL/GenBank/DDBJ whole genome shotgun (WGS) entry which is preliminary data.</text>
</comment>
<organism evidence="1 2">
    <name type="scientific">Flavobacterium palustre</name>
    <dbReference type="NCBI Taxonomy" id="1476463"/>
    <lineage>
        <taxon>Bacteria</taxon>
        <taxon>Pseudomonadati</taxon>
        <taxon>Bacteroidota</taxon>
        <taxon>Flavobacteriia</taxon>
        <taxon>Flavobacteriales</taxon>
        <taxon>Flavobacteriaceae</taxon>
        <taxon>Flavobacterium</taxon>
    </lineage>
</organism>
<evidence type="ECO:0000313" key="1">
    <source>
        <dbReference type="EMBL" id="GGA63422.1"/>
    </source>
</evidence>
<dbReference type="NCBIfam" id="TIGR02436">
    <property type="entry name" value="four helix bundle protein"/>
    <property type="match status" value="1"/>
</dbReference>
<dbReference type="Gene3D" id="1.20.1440.60">
    <property type="entry name" value="23S rRNA-intervening sequence"/>
    <property type="match status" value="1"/>
</dbReference>
<name>A0ABQ1H9S8_9FLAO</name>
<keyword evidence="2" id="KW-1185">Reference proteome</keyword>
<dbReference type="Proteomes" id="UP000658793">
    <property type="component" value="Unassembled WGS sequence"/>
</dbReference>